<accession>A0A419SWB0</accession>
<keyword evidence="2" id="KW-0238">DNA-binding</keyword>
<dbReference type="InterPro" id="IPR036388">
    <property type="entry name" value="WH-like_DNA-bd_sf"/>
</dbReference>
<dbReference type="PANTHER" id="PTHR44846:SF1">
    <property type="entry name" value="MANNOSYL-D-GLYCERATE TRANSPORT_METABOLISM SYSTEM REPRESSOR MNGR-RELATED"/>
    <property type="match status" value="1"/>
</dbReference>
<dbReference type="EMBL" id="MCIB01000037">
    <property type="protein sequence ID" value="RKD29517.1"/>
    <property type="molecule type" value="Genomic_DNA"/>
</dbReference>
<proteinExistence type="predicted"/>
<dbReference type="Pfam" id="PF00392">
    <property type="entry name" value="GntR"/>
    <property type="match status" value="1"/>
</dbReference>
<comment type="caution">
    <text evidence="5">The sequence shown here is derived from an EMBL/GenBank/DDBJ whole genome shotgun (WGS) entry which is preliminary data.</text>
</comment>
<dbReference type="Gene3D" id="1.10.10.10">
    <property type="entry name" value="Winged helix-like DNA-binding domain superfamily/Winged helix DNA-binding domain"/>
    <property type="match status" value="1"/>
</dbReference>
<dbReference type="CDD" id="cd07377">
    <property type="entry name" value="WHTH_GntR"/>
    <property type="match status" value="1"/>
</dbReference>
<dbReference type="SUPFAM" id="SSF64288">
    <property type="entry name" value="Chorismate lyase-like"/>
    <property type="match status" value="1"/>
</dbReference>
<dbReference type="SMART" id="SM00345">
    <property type="entry name" value="HTH_GNTR"/>
    <property type="match status" value="1"/>
</dbReference>
<evidence type="ECO:0000259" key="4">
    <source>
        <dbReference type="PROSITE" id="PS50949"/>
    </source>
</evidence>
<evidence type="ECO:0000256" key="1">
    <source>
        <dbReference type="ARBA" id="ARBA00023015"/>
    </source>
</evidence>
<dbReference type="InterPro" id="IPR011663">
    <property type="entry name" value="UTRA"/>
</dbReference>
<protein>
    <submittedName>
        <fullName evidence="5">Transcriptional regulator</fullName>
    </submittedName>
</protein>
<reference evidence="5 6" key="1">
    <citation type="submission" date="2016-08" db="EMBL/GenBank/DDBJ databases">
        <title>Novel Firmicutes and Novel Genomes.</title>
        <authorList>
            <person name="Poppleton D.I."/>
            <person name="Gribaldo S."/>
        </authorList>
    </citation>
    <scope>NUCLEOTIDE SEQUENCE [LARGE SCALE GENOMIC DNA]</scope>
    <source>
        <strain evidence="5 6">CTT3</strain>
    </source>
</reference>
<keyword evidence="1" id="KW-0805">Transcription regulation</keyword>
<evidence type="ECO:0000313" key="5">
    <source>
        <dbReference type="EMBL" id="RKD29517.1"/>
    </source>
</evidence>
<evidence type="ECO:0000313" key="6">
    <source>
        <dbReference type="Proteomes" id="UP000284177"/>
    </source>
</evidence>
<dbReference type="InterPro" id="IPR050679">
    <property type="entry name" value="Bact_HTH_transcr_reg"/>
</dbReference>
<organism evidence="5 6">
    <name type="scientific">Thermohalobacter berrensis</name>
    <dbReference type="NCBI Taxonomy" id="99594"/>
    <lineage>
        <taxon>Bacteria</taxon>
        <taxon>Bacillati</taxon>
        <taxon>Bacillota</taxon>
        <taxon>Tissierellia</taxon>
        <taxon>Tissierellales</taxon>
        <taxon>Thermohalobacteraceae</taxon>
        <taxon>Thermohalobacter</taxon>
    </lineage>
</organism>
<dbReference type="Gene3D" id="3.40.1410.10">
    <property type="entry name" value="Chorismate lyase-like"/>
    <property type="match status" value="1"/>
</dbReference>
<dbReference type="FunFam" id="1.10.10.10:FF:000079">
    <property type="entry name" value="GntR family transcriptional regulator"/>
    <property type="match status" value="1"/>
</dbReference>
<dbReference type="SMART" id="SM00866">
    <property type="entry name" value="UTRA"/>
    <property type="match status" value="1"/>
</dbReference>
<dbReference type="AlphaFoldDB" id="A0A419SWB0"/>
<dbReference type="InterPro" id="IPR000524">
    <property type="entry name" value="Tscrpt_reg_HTH_GntR"/>
</dbReference>
<dbReference type="PANTHER" id="PTHR44846">
    <property type="entry name" value="MANNOSYL-D-GLYCERATE TRANSPORT/METABOLISM SYSTEM REPRESSOR MNGR-RELATED"/>
    <property type="match status" value="1"/>
</dbReference>
<sequence>MLKQEVILVEHNSSPLYRQIAYKIKEQIKNGNYSYGEAIPSENKLAKQYNVSRVTVRQAIDTLVKEGLLYKIQGSGTYVKEAKIEHNIYTVQGFTEEMKKLNKEPVNEILEFKMGEPEENVRKILKIDEGEKTFFVKRLRYVDDIPVVLENTYLPVKLFPDLSYEVMLSSKYEYIEKAKNLRIKESYQEIIPLLPDDNLKKMLKLKDNMPILKVVLWSTLDNNIVFEYTELYFRSDKYKFTIVGKRH</sequence>
<evidence type="ECO:0000256" key="3">
    <source>
        <dbReference type="ARBA" id="ARBA00023163"/>
    </source>
</evidence>
<dbReference type="GO" id="GO:0003700">
    <property type="term" value="F:DNA-binding transcription factor activity"/>
    <property type="evidence" value="ECO:0007669"/>
    <property type="project" value="InterPro"/>
</dbReference>
<dbReference type="Proteomes" id="UP000284177">
    <property type="component" value="Unassembled WGS sequence"/>
</dbReference>
<dbReference type="Pfam" id="PF07702">
    <property type="entry name" value="UTRA"/>
    <property type="match status" value="1"/>
</dbReference>
<dbReference type="PROSITE" id="PS50949">
    <property type="entry name" value="HTH_GNTR"/>
    <property type="match status" value="1"/>
</dbReference>
<dbReference type="GO" id="GO:0003677">
    <property type="term" value="F:DNA binding"/>
    <property type="evidence" value="ECO:0007669"/>
    <property type="project" value="UniProtKB-KW"/>
</dbReference>
<dbReference type="GO" id="GO:0045892">
    <property type="term" value="P:negative regulation of DNA-templated transcription"/>
    <property type="evidence" value="ECO:0007669"/>
    <property type="project" value="TreeGrafter"/>
</dbReference>
<dbReference type="PRINTS" id="PR00035">
    <property type="entry name" value="HTHGNTR"/>
</dbReference>
<gene>
    <name evidence="5" type="ORF">BET03_05510</name>
</gene>
<dbReference type="InterPro" id="IPR036390">
    <property type="entry name" value="WH_DNA-bd_sf"/>
</dbReference>
<dbReference type="InterPro" id="IPR028978">
    <property type="entry name" value="Chorismate_lyase_/UTRA_dom_sf"/>
</dbReference>
<evidence type="ECO:0000256" key="2">
    <source>
        <dbReference type="ARBA" id="ARBA00023125"/>
    </source>
</evidence>
<feature type="domain" description="HTH gntR-type" evidence="4">
    <location>
        <begin position="14"/>
        <end position="82"/>
    </location>
</feature>
<keyword evidence="6" id="KW-1185">Reference proteome</keyword>
<dbReference type="SUPFAM" id="SSF46785">
    <property type="entry name" value="Winged helix' DNA-binding domain"/>
    <property type="match status" value="1"/>
</dbReference>
<keyword evidence="3" id="KW-0804">Transcription</keyword>
<name>A0A419SWB0_9FIRM</name>